<proteinExistence type="predicted"/>
<organism evidence="1 2">
    <name type="scientific">Teladorsagia circumcincta</name>
    <name type="common">Brown stomach worm</name>
    <name type="synonym">Ostertagia circumcincta</name>
    <dbReference type="NCBI Taxonomy" id="45464"/>
    <lineage>
        <taxon>Eukaryota</taxon>
        <taxon>Metazoa</taxon>
        <taxon>Ecdysozoa</taxon>
        <taxon>Nematoda</taxon>
        <taxon>Chromadorea</taxon>
        <taxon>Rhabditida</taxon>
        <taxon>Rhabditina</taxon>
        <taxon>Rhabditomorpha</taxon>
        <taxon>Strongyloidea</taxon>
        <taxon>Trichostrongylidae</taxon>
        <taxon>Teladorsagia</taxon>
    </lineage>
</organism>
<sequence>MIELSSQSDDESFSLAPLEEKEIKFRIFGIDPTATADDEGSEERIVETVLPLASTMVEMPPDSEAHDLIPYTGRLLTCQFLFQYVADVLGPNEESYERTARLSIAVCVVPAVTVSAWHVLPGDGPFTRYIVVDVTNSTEHDAELVYSSNRRMNVLPKETC</sequence>
<dbReference type="InterPro" id="IPR013935">
    <property type="entry name" value="Trs120_TRAPPC9"/>
</dbReference>
<dbReference type="PANTHER" id="PTHR21512:SF5">
    <property type="entry name" value="TRAFFICKING PROTEIN PARTICLE COMPLEX SUBUNIT 9"/>
    <property type="match status" value="1"/>
</dbReference>
<dbReference type="OrthoDB" id="27962at2759"/>
<dbReference type="AlphaFoldDB" id="A0A2G9TL94"/>
<feature type="non-terminal residue" evidence="1">
    <location>
        <position position="160"/>
    </location>
</feature>
<evidence type="ECO:0000313" key="2">
    <source>
        <dbReference type="Proteomes" id="UP000230423"/>
    </source>
</evidence>
<name>A0A2G9TL94_TELCI</name>
<dbReference type="EMBL" id="KZ360070">
    <property type="protein sequence ID" value="PIO58741.1"/>
    <property type="molecule type" value="Genomic_DNA"/>
</dbReference>
<protein>
    <submittedName>
        <fullName evidence="1">Uncharacterized protein</fullName>
    </submittedName>
</protein>
<accession>A0A2G9TL94</accession>
<evidence type="ECO:0000313" key="1">
    <source>
        <dbReference type="EMBL" id="PIO58741.1"/>
    </source>
</evidence>
<reference evidence="1 2" key="1">
    <citation type="submission" date="2015-09" db="EMBL/GenBank/DDBJ databases">
        <title>Draft genome of the parasitic nematode Teladorsagia circumcincta isolate WARC Sus (inbred).</title>
        <authorList>
            <person name="Mitreva M."/>
        </authorList>
    </citation>
    <scope>NUCLEOTIDE SEQUENCE [LARGE SCALE GENOMIC DNA]</scope>
    <source>
        <strain evidence="1 2">S</strain>
    </source>
</reference>
<dbReference type="GO" id="GO:0005802">
    <property type="term" value="C:trans-Golgi network"/>
    <property type="evidence" value="ECO:0007669"/>
    <property type="project" value="TreeGrafter"/>
</dbReference>
<gene>
    <name evidence="1" type="ORF">TELCIR_19817</name>
</gene>
<dbReference type="Proteomes" id="UP000230423">
    <property type="component" value="Unassembled WGS sequence"/>
</dbReference>
<keyword evidence="2" id="KW-1185">Reference proteome</keyword>
<dbReference type="PANTHER" id="PTHR21512">
    <property type="entry name" value="TRAFFICKING PROTEIN PARTICLE COMPLEX SUBUNIT 9"/>
    <property type="match status" value="1"/>
</dbReference>